<organism evidence="1 2">
    <name type="scientific">Petrolisthes manimaculis</name>
    <dbReference type="NCBI Taxonomy" id="1843537"/>
    <lineage>
        <taxon>Eukaryota</taxon>
        <taxon>Metazoa</taxon>
        <taxon>Ecdysozoa</taxon>
        <taxon>Arthropoda</taxon>
        <taxon>Crustacea</taxon>
        <taxon>Multicrustacea</taxon>
        <taxon>Malacostraca</taxon>
        <taxon>Eumalacostraca</taxon>
        <taxon>Eucarida</taxon>
        <taxon>Decapoda</taxon>
        <taxon>Pleocyemata</taxon>
        <taxon>Anomura</taxon>
        <taxon>Galatheoidea</taxon>
        <taxon>Porcellanidae</taxon>
        <taxon>Petrolisthes</taxon>
    </lineage>
</organism>
<reference evidence="1" key="1">
    <citation type="submission" date="2023-11" db="EMBL/GenBank/DDBJ databases">
        <title>Genome assemblies of two species of porcelain crab, Petrolisthes cinctipes and Petrolisthes manimaculis (Anomura: Porcellanidae).</title>
        <authorList>
            <person name="Angst P."/>
        </authorList>
    </citation>
    <scope>NUCLEOTIDE SEQUENCE</scope>
    <source>
        <strain evidence="1">PB745_02</strain>
        <tissue evidence="1">Gill</tissue>
    </source>
</reference>
<dbReference type="Proteomes" id="UP001292094">
    <property type="component" value="Unassembled WGS sequence"/>
</dbReference>
<proteinExistence type="predicted"/>
<name>A0AAE1U7G2_9EUCA</name>
<comment type="caution">
    <text evidence="1">The sequence shown here is derived from an EMBL/GenBank/DDBJ whole genome shotgun (WGS) entry which is preliminary data.</text>
</comment>
<dbReference type="EMBL" id="JAWZYT010001821">
    <property type="protein sequence ID" value="KAK4308960.1"/>
    <property type="molecule type" value="Genomic_DNA"/>
</dbReference>
<sequence length="87" mass="9368">MKCFLDDTTSIYDGAKAQGQTCALGPWPRDACPGDPHTPHNALTHLPGHPTYTLMPGAHRSQPDEWVSVVSVPRGPTLRQLQDPPGA</sequence>
<evidence type="ECO:0000313" key="1">
    <source>
        <dbReference type="EMBL" id="KAK4308960.1"/>
    </source>
</evidence>
<protein>
    <submittedName>
        <fullName evidence="1">Uncharacterized protein</fullName>
    </submittedName>
</protein>
<keyword evidence="2" id="KW-1185">Reference proteome</keyword>
<accession>A0AAE1U7G2</accession>
<gene>
    <name evidence="1" type="ORF">Pmani_019388</name>
</gene>
<dbReference type="AlphaFoldDB" id="A0AAE1U7G2"/>
<evidence type="ECO:0000313" key="2">
    <source>
        <dbReference type="Proteomes" id="UP001292094"/>
    </source>
</evidence>